<dbReference type="InterPro" id="IPR038577">
    <property type="entry name" value="GT10-like_C_sf"/>
</dbReference>
<evidence type="ECO:0000256" key="5">
    <source>
        <dbReference type="ARBA" id="ARBA00022679"/>
    </source>
</evidence>
<keyword evidence="5 7" id="KW-0808">Transferase</keyword>
<dbReference type="CDD" id="cd09917">
    <property type="entry name" value="F-box_SF"/>
    <property type="match status" value="1"/>
</dbReference>
<dbReference type="InterPro" id="IPR001503">
    <property type="entry name" value="Glyco_trans_10"/>
</dbReference>
<dbReference type="InterPro" id="IPR036047">
    <property type="entry name" value="F-box-like_dom_sf"/>
</dbReference>
<keyword evidence="7" id="KW-0812">Transmembrane</keyword>
<evidence type="ECO:0000256" key="4">
    <source>
        <dbReference type="ARBA" id="ARBA00022676"/>
    </source>
</evidence>
<comment type="subcellular location">
    <subcellularLocation>
        <location evidence="1">Golgi apparatus membrane</location>
        <topology evidence="1">Single-pass type II membrane protein</topology>
    </subcellularLocation>
    <subcellularLocation>
        <location evidence="7">Golgi apparatus</location>
        <location evidence="7">Golgi stack membrane</location>
        <topology evidence="7">Single-pass type II membrane protein</topology>
    </subcellularLocation>
</comment>
<name>A0AA39HUP6_9BILA</name>
<keyword evidence="10" id="KW-1185">Reference proteome</keyword>
<dbReference type="EMBL" id="JAUCMV010000003">
    <property type="protein sequence ID" value="KAK0411253.1"/>
    <property type="molecule type" value="Genomic_DNA"/>
</dbReference>
<keyword evidence="6 7" id="KW-0333">Golgi apparatus</keyword>
<dbReference type="SUPFAM" id="SSF81383">
    <property type="entry name" value="F-box domain"/>
    <property type="match status" value="1"/>
</dbReference>
<evidence type="ECO:0000313" key="10">
    <source>
        <dbReference type="Proteomes" id="UP001175271"/>
    </source>
</evidence>
<accession>A0AA39HUP6</accession>
<evidence type="ECO:0000256" key="3">
    <source>
        <dbReference type="ARBA" id="ARBA00008919"/>
    </source>
</evidence>
<gene>
    <name evidence="9" type="ORF">QR680_005563</name>
</gene>
<dbReference type="GO" id="GO:0000139">
    <property type="term" value="C:Golgi membrane"/>
    <property type="evidence" value="ECO:0007669"/>
    <property type="project" value="UniProtKB-SubCell"/>
</dbReference>
<feature type="domain" description="Fucosyltransferase C-terminal" evidence="8">
    <location>
        <begin position="67"/>
        <end position="236"/>
    </location>
</feature>
<dbReference type="SUPFAM" id="SSF53756">
    <property type="entry name" value="UDP-Glycosyltransferase/glycogen phosphorylase"/>
    <property type="match status" value="1"/>
</dbReference>
<dbReference type="InterPro" id="IPR055270">
    <property type="entry name" value="Glyco_tran_10_C"/>
</dbReference>
<dbReference type="AlphaFoldDB" id="A0AA39HUP6"/>
<sequence length="691" mass="80894">MRHQLRPADDFLVFCRRLRSEASGPLPKAFFNRTMTYRSDSDYHVPYDRFEESGELYAPSFVEEAVSRKDVDVLMVVSKCHTPGKRELMIEEFRKWGSAADSPEIRNCDEHCLHESVMKARFYLSLENSVCPEYVTEKVFRMKELIVPLVFRKEDHEALLPKNSFIAIDQFRSLKDLVEHLRYLSANLTAYREYFEWTRRFGFRTNDYKSRAFCDLCGELHNENRPEKSYADIWEWRKFMTFQNTFYVLPRESLEVPVLAHKRTANFILRSGSMSIQTHFAPVLRLPDDIWTVVLESLHFEDIVSLGRTSSALYGVLTTCRPIHYINLCLQNHGDLVNVRVTMKTNDEPLTMSPEMFLSKLRALRIASLQIRTLRLEASKCGLLKSILFANEIGKSHFRYTEKVEISGGSVQEEEEESLRLFFSNFQRGKAKLILRKTRRLFELPSFRFVDWVKSGRLEFYDGEISSSFFDNSALLGQSVFGGRYEEKTTLRLHCSDDFQEETLKGVDRLIEKWRRSPDAHIGSISIDFSSSIERSLRRGRWRSLKALAEGKSERQMVFRNEQNRIIALLLTVGRERIAIATTFVYGKLEVPPGTHTLTALKTVFLRVKIWRKSRNNEATQCSEDFVLEQSDKIRFEGQRTEDDITCRTYVHFVVLNEETRKHFDWSKLFRYAIDKEYQGAETIALKRRST</sequence>
<reference evidence="9" key="1">
    <citation type="submission" date="2023-06" db="EMBL/GenBank/DDBJ databases">
        <title>Genomic analysis of the entomopathogenic nematode Steinernema hermaphroditum.</title>
        <authorList>
            <person name="Schwarz E.M."/>
            <person name="Heppert J.K."/>
            <person name="Baniya A."/>
            <person name="Schwartz H.T."/>
            <person name="Tan C.-H."/>
            <person name="Antoshechkin I."/>
            <person name="Sternberg P.W."/>
            <person name="Goodrich-Blair H."/>
            <person name="Dillman A.R."/>
        </authorList>
    </citation>
    <scope>NUCLEOTIDE SEQUENCE</scope>
    <source>
        <strain evidence="9">PS9179</strain>
        <tissue evidence="9">Whole animal</tissue>
    </source>
</reference>
<proteinExistence type="inferred from homology"/>
<comment type="pathway">
    <text evidence="2">Protein modification; protein glycosylation.</text>
</comment>
<evidence type="ECO:0000256" key="6">
    <source>
        <dbReference type="ARBA" id="ARBA00023034"/>
    </source>
</evidence>
<dbReference type="Gene3D" id="3.40.50.11660">
    <property type="entry name" value="Glycosyl transferase family 10, C-terminal domain"/>
    <property type="match status" value="1"/>
</dbReference>
<dbReference type="PANTHER" id="PTHR48438">
    <property type="entry name" value="ALPHA-(1,3)-FUCOSYLTRANSFERASE C-RELATED"/>
    <property type="match status" value="1"/>
</dbReference>
<dbReference type="PANTHER" id="PTHR48438:SF1">
    <property type="entry name" value="ALPHA-(1,3)-FUCOSYLTRANSFERASE C-RELATED"/>
    <property type="match status" value="1"/>
</dbReference>
<evidence type="ECO:0000256" key="2">
    <source>
        <dbReference type="ARBA" id="ARBA00004922"/>
    </source>
</evidence>
<dbReference type="EC" id="2.4.1.-" evidence="7"/>
<comment type="similarity">
    <text evidence="3 7">Belongs to the glycosyltransferase 10 family.</text>
</comment>
<comment type="caution">
    <text evidence="9">The sequence shown here is derived from an EMBL/GenBank/DDBJ whole genome shotgun (WGS) entry which is preliminary data.</text>
</comment>
<protein>
    <recommendedName>
        <fullName evidence="7">Fucosyltransferase</fullName>
        <ecNumber evidence="7">2.4.1.-</ecNumber>
    </recommendedName>
</protein>
<keyword evidence="4 7" id="KW-0328">Glycosyltransferase</keyword>
<evidence type="ECO:0000256" key="7">
    <source>
        <dbReference type="RuleBase" id="RU003832"/>
    </source>
</evidence>
<keyword evidence="7" id="KW-0472">Membrane</keyword>
<evidence type="ECO:0000256" key="1">
    <source>
        <dbReference type="ARBA" id="ARBA00004323"/>
    </source>
</evidence>
<dbReference type="Pfam" id="PF00852">
    <property type="entry name" value="Glyco_transf_10"/>
    <property type="match status" value="1"/>
</dbReference>
<dbReference type="GO" id="GO:0032580">
    <property type="term" value="C:Golgi cisterna membrane"/>
    <property type="evidence" value="ECO:0007669"/>
    <property type="project" value="UniProtKB-SubCell"/>
</dbReference>
<organism evidence="9 10">
    <name type="scientific">Steinernema hermaphroditum</name>
    <dbReference type="NCBI Taxonomy" id="289476"/>
    <lineage>
        <taxon>Eukaryota</taxon>
        <taxon>Metazoa</taxon>
        <taxon>Ecdysozoa</taxon>
        <taxon>Nematoda</taxon>
        <taxon>Chromadorea</taxon>
        <taxon>Rhabditida</taxon>
        <taxon>Tylenchina</taxon>
        <taxon>Panagrolaimomorpha</taxon>
        <taxon>Strongyloidoidea</taxon>
        <taxon>Steinernematidae</taxon>
        <taxon>Steinernema</taxon>
    </lineage>
</organism>
<evidence type="ECO:0000313" key="9">
    <source>
        <dbReference type="EMBL" id="KAK0411253.1"/>
    </source>
</evidence>
<dbReference type="Proteomes" id="UP001175271">
    <property type="component" value="Unassembled WGS sequence"/>
</dbReference>
<evidence type="ECO:0000259" key="8">
    <source>
        <dbReference type="Pfam" id="PF00852"/>
    </source>
</evidence>
<dbReference type="GO" id="GO:0008417">
    <property type="term" value="F:fucosyltransferase activity"/>
    <property type="evidence" value="ECO:0007669"/>
    <property type="project" value="InterPro"/>
</dbReference>